<dbReference type="OrthoDB" id="9797172at2"/>
<reference evidence="2 3" key="1">
    <citation type="journal article" date="2018" name="Arch. Microbiol.">
        <title>New insights into the metabolic potential of the phototrophic purple bacterium Rhodopila globiformis DSM 161(T) from its draft genome sequence and evidence for a vanadium-dependent nitrogenase.</title>
        <authorList>
            <person name="Imhoff J.F."/>
            <person name="Rahn T."/>
            <person name="Kunzel S."/>
            <person name="Neulinger S.C."/>
        </authorList>
    </citation>
    <scope>NUCLEOTIDE SEQUENCE [LARGE SCALE GENOMIC DNA]</scope>
    <source>
        <strain evidence="2 3">DSM 16996</strain>
    </source>
</reference>
<sequence length="90" mass="10000">MHALNSIDVQVGTCLRKMRFQRGWFVHTLAKAIGVTSARLLEFESGETRIEPRIMSEMCRALGVPPSAFFAWIPNGSMNATPARHKLDAA</sequence>
<dbReference type="Pfam" id="PF13560">
    <property type="entry name" value="HTH_31"/>
    <property type="match status" value="1"/>
</dbReference>
<accession>A0A2S6N9Q8</accession>
<proteinExistence type="predicted"/>
<protein>
    <recommendedName>
        <fullName evidence="1">HTH cro/C1-type domain-containing protein</fullName>
    </recommendedName>
</protein>
<gene>
    <name evidence="2" type="ORF">CCR94_09525</name>
</gene>
<dbReference type="CDD" id="cd00093">
    <property type="entry name" value="HTH_XRE"/>
    <property type="match status" value="1"/>
</dbReference>
<keyword evidence="3" id="KW-1185">Reference proteome</keyword>
<dbReference type="SUPFAM" id="SSF47413">
    <property type="entry name" value="lambda repressor-like DNA-binding domains"/>
    <property type="match status" value="1"/>
</dbReference>
<dbReference type="EMBL" id="NHSJ01000059">
    <property type="protein sequence ID" value="PPQ31339.1"/>
    <property type="molecule type" value="Genomic_DNA"/>
</dbReference>
<dbReference type="RefSeq" id="WP_104507650.1">
    <property type="nucleotide sequence ID" value="NZ_JACIGC010000073.1"/>
</dbReference>
<dbReference type="GO" id="GO:0003677">
    <property type="term" value="F:DNA binding"/>
    <property type="evidence" value="ECO:0007669"/>
    <property type="project" value="InterPro"/>
</dbReference>
<dbReference type="InterPro" id="IPR010982">
    <property type="entry name" value="Lambda_DNA-bd_dom_sf"/>
</dbReference>
<dbReference type="PROSITE" id="PS50943">
    <property type="entry name" value="HTH_CROC1"/>
    <property type="match status" value="1"/>
</dbReference>
<evidence type="ECO:0000259" key="1">
    <source>
        <dbReference type="PROSITE" id="PS50943"/>
    </source>
</evidence>
<comment type="caution">
    <text evidence="2">The sequence shown here is derived from an EMBL/GenBank/DDBJ whole genome shotgun (WGS) entry which is preliminary data.</text>
</comment>
<dbReference type="InterPro" id="IPR001387">
    <property type="entry name" value="Cro/C1-type_HTH"/>
</dbReference>
<dbReference type="Proteomes" id="UP000239089">
    <property type="component" value="Unassembled WGS sequence"/>
</dbReference>
<name>A0A2S6N9Q8_9HYPH</name>
<dbReference type="SMART" id="SM00530">
    <property type="entry name" value="HTH_XRE"/>
    <property type="match status" value="1"/>
</dbReference>
<feature type="domain" description="HTH cro/C1-type" evidence="1">
    <location>
        <begin position="15"/>
        <end position="69"/>
    </location>
</feature>
<dbReference type="Gene3D" id="1.10.260.40">
    <property type="entry name" value="lambda repressor-like DNA-binding domains"/>
    <property type="match status" value="1"/>
</dbReference>
<evidence type="ECO:0000313" key="3">
    <source>
        <dbReference type="Proteomes" id="UP000239089"/>
    </source>
</evidence>
<dbReference type="AlphaFoldDB" id="A0A2S6N9Q8"/>
<organism evidence="2 3">
    <name type="scientific">Rhodoblastus sphagnicola</name>
    <dbReference type="NCBI Taxonomy" id="333368"/>
    <lineage>
        <taxon>Bacteria</taxon>
        <taxon>Pseudomonadati</taxon>
        <taxon>Pseudomonadota</taxon>
        <taxon>Alphaproteobacteria</taxon>
        <taxon>Hyphomicrobiales</taxon>
        <taxon>Rhodoblastaceae</taxon>
        <taxon>Rhodoblastus</taxon>
    </lineage>
</organism>
<evidence type="ECO:0000313" key="2">
    <source>
        <dbReference type="EMBL" id="PPQ31339.1"/>
    </source>
</evidence>